<evidence type="ECO:0000256" key="1">
    <source>
        <dbReference type="SAM" id="MobiDB-lite"/>
    </source>
</evidence>
<dbReference type="EMBL" id="KN847321">
    <property type="protein sequence ID" value="KIW53044.1"/>
    <property type="molecule type" value="Genomic_DNA"/>
</dbReference>
<feature type="region of interest" description="Disordered" evidence="1">
    <location>
        <begin position="1"/>
        <end position="159"/>
    </location>
</feature>
<evidence type="ECO:0000313" key="2">
    <source>
        <dbReference type="EMBL" id="KIW53044.1"/>
    </source>
</evidence>
<evidence type="ECO:0000313" key="3">
    <source>
        <dbReference type="Proteomes" id="UP000054342"/>
    </source>
</evidence>
<dbReference type="EMBL" id="KN847321">
    <property type="protein sequence ID" value="KIW53043.1"/>
    <property type="molecule type" value="Genomic_DNA"/>
</dbReference>
<feature type="compositionally biased region" description="Low complexity" evidence="1">
    <location>
        <begin position="1"/>
        <end position="12"/>
    </location>
</feature>
<keyword evidence="3" id="KW-1185">Reference proteome</keyword>
<dbReference type="AlphaFoldDB" id="A0A0D2EZA2"/>
<dbReference type="HOGENOM" id="CLU_143606_0_0_1"/>
<reference evidence="2 3" key="1">
    <citation type="submission" date="2015-01" db="EMBL/GenBank/DDBJ databases">
        <title>The Genome Sequence of Exophiala xenobiotica CBS118157.</title>
        <authorList>
            <consortium name="The Broad Institute Genomics Platform"/>
            <person name="Cuomo C."/>
            <person name="de Hoog S."/>
            <person name="Gorbushina A."/>
            <person name="Stielow B."/>
            <person name="Teixiera M."/>
            <person name="Abouelleil A."/>
            <person name="Chapman S.B."/>
            <person name="Priest M."/>
            <person name="Young S.K."/>
            <person name="Wortman J."/>
            <person name="Nusbaum C."/>
            <person name="Birren B."/>
        </authorList>
    </citation>
    <scope>NUCLEOTIDE SEQUENCE [LARGE SCALE GENOMIC DNA]</scope>
    <source>
        <strain evidence="2 3">CBS 118157</strain>
    </source>
</reference>
<dbReference type="RefSeq" id="XP_013313627.1">
    <property type="nucleotide sequence ID" value="XM_013458173.1"/>
</dbReference>
<gene>
    <name evidence="2" type="ORF">PV05_08643</name>
</gene>
<proteinExistence type="predicted"/>
<organism evidence="2 3">
    <name type="scientific">Exophiala xenobiotica</name>
    <dbReference type="NCBI Taxonomy" id="348802"/>
    <lineage>
        <taxon>Eukaryota</taxon>
        <taxon>Fungi</taxon>
        <taxon>Dikarya</taxon>
        <taxon>Ascomycota</taxon>
        <taxon>Pezizomycotina</taxon>
        <taxon>Eurotiomycetes</taxon>
        <taxon>Chaetothyriomycetidae</taxon>
        <taxon>Chaetothyriales</taxon>
        <taxon>Herpotrichiellaceae</taxon>
        <taxon>Exophiala</taxon>
    </lineage>
</organism>
<sequence>MQPILRLASRAPRASRHVPLLSSSTQPRRLAHQSYGNEQSGMQQGQDQPNPKANLEHPGPEAPAKKGTASSSNSSQTQSSGSSETTSKGGSPAIHRPDSAAEKDDPEVRKHNEEMEQRHERSVNQLSEEDNKVDKSFWSGDVGPKNAGKKTDQNSAGGQ</sequence>
<dbReference type="GeneID" id="25330551"/>
<feature type="compositionally biased region" description="Polar residues" evidence="1">
    <location>
        <begin position="34"/>
        <end position="51"/>
    </location>
</feature>
<dbReference type="RefSeq" id="XP_013313628.1">
    <property type="nucleotide sequence ID" value="XM_013458174.1"/>
</dbReference>
<name>A0A0D2EZA2_9EURO</name>
<feature type="compositionally biased region" description="Basic and acidic residues" evidence="1">
    <location>
        <begin position="95"/>
        <end position="122"/>
    </location>
</feature>
<feature type="compositionally biased region" description="Low complexity" evidence="1">
    <location>
        <begin position="67"/>
        <end position="91"/>
    </location>
</feature>
<accession>A0A0D2EZA2</accession>
<dbReference type="Proteomes" id="UP000054342">
    <property type="component" value="Unassembled WGS sequence"/>
</dbReference>
<protein>
    <submittedName>
        <fullName evidence="2">Uncharacterized protein</fullName>
    </submittedName>
</protein>